<dbReference type="PANTHER" id="PTHR18945">
    <property type="entry name" value="NEUROTRANSMITTER GATED ION CHANNEL"/>
    <property type="match status" value="1"/>
</dbReference>
<comment type="subcellular location">
    <subcellularLocation>
        <location evidence="2">Cell membrane</location>
    </subcellularLocation>
    <subcellularLocation>
        <location evidence="1">Membrane</location>
        <topology evidence="1">Multi-pass membrane protein</topology>
    </subcellularLocation>
</comment>
<evidence type="ECO:0000256" key="2">
    <source>
        <dbReference type="ARBA" id="ARBA00004236"/>
    </source>
</evidence>
<feature type="transmembrane region" description="Helical" evidence="11">
    <location>
        <begin position="206"/>
        <end position="226"/>
    </location>
</feature>
<feature type="transmembrane region" description="Helical" evidence="11">
    <location>
        <begin position="173"/>
        <end position="199"/>
    </location>
</feature>
<dbReference type="InterPro" id="IPR036719">
    <property type="entry name" value="Neuro-gated_channel_TM_sf"/>
</dbReference>
<dbReference type="SUPFAM" id="SSF63712">
    <property type="entry name" value="Nicotinic receptor ligand binding domain-like"/>
    <property type="match status" value="1"/>
</dbReference>
<dbReference type="AlphaFoldDB" id="A0A226EM96"/>
<reference evidence="13 14" key="1">
    <citation type="submission" date="2015-12" db="EMBL/GenBank/DDBJ databases">
        <title>The genome of Folsomia candida.</title>
        <authorList>
            <person name="Faddeeva A."/>
            <person name="Derks M.F."/>
            <person name="Anvar Y."/>
            <person name="Smit S."/>
            <person name="Van Straalen N."/>
            <person name="Roelofs D."/>
        </authorList>
    </citation>
    <scope>NUCLEOTIDE SEQUENCE [LARGE SCALE GENOMIC DNA]</scope>
    <source>
        <strain evidence="13 14">VU population</strain>
        <tissue evidence="13">Whole body</tissue>
    </source>
</reference>
<sequence length="314" mass="36652">MYYFSSSDDINMEYRVQITVRQEWKDFRLKFNYSEFITLPEDMSRLWTPDLFFMNERSANLHLQMKPNVMIRVTPETGTVLLSIRLSLTLACPMNLRYYPLDRQTCRIRMGSYSWPTKDLTFMWKRTNPIQLPAEQQLPRFTMKSNNYSTCDHVTTTGKYSCLLATFTFQRELGYYMIQNFLPCGMIVMVSWISFWLGASTIDARVSLGITTMLTMVAQIYGINQAVPPVSYTKALDIFTGTCLVFIVMAIIEVSIVGYNIQLYKYRQTLPLPFTQNMKNRPTMGGHLLTRSNQVDRVSRFLFPISFLIFNIAY</sequence>
<feature type="domain" description="Ig-like" evidence="12">
    <location>
        <begin position="67"/>
        <end position="174"/>
    </location>
</feature>
<evidence type="ECO:0000256" key="9">
    <source>
        <dbReference type="ARBA" id="ARBA00023136"/>
    </source>
</evidence>
<dbReference type="Pfam" id="PF02931">
    <property type="entry name" value="Neur_chan_LBD"/>
    <property type="match status" value="1"/>
</dbReference>
<dbReference type="PROSITE" id="PS00236">
    <property type="entry name" value="NEUROTR_ION_CHANNEL"/>
    <property type="match status" value="1"/>
</dbReference>
<evidence type="ECO:0000256" key="5">
    <source>
        <dbReference type="ARBA" id="ARBA00022692"/>
    </source>
</evidence>
<dbReference type="GO" id="GO:0005886">
    <property type="term" value="C:plasma membrane"/>
    <property type="evidence" value="ECO:0007669"/>
    <property type="project" value="UniProtKB-SubCell"/>
</dbReference>
<dbReference type="InterPro" id="IPR006202">
    <property type="entry name" value="Neur_chan_lig-bd"/>
</dbReference>
<dbReference type="STRING" id="158441.A0A226EM96"/>
<dbReference type="Proteomes" id="UP000198287">
    <property type="component" value="Unassembled WGS sequence"/>
</dbReference>
<dbReference type="SUPFAM" id="SSF90112">
    <property type="entry name" value="Neurotransmitter-gated ion-channel transmembrane pore"/>
    <property type="match status" value="1"/>
</dbReference>
<dbReference type="Gene3D" id="2.70.170.10">
    <property type="entry name" value="Neurotransmitter-gated ion-channel ligand-binding domain"/>
    <property type="match status" value="1"/>
</dbReference>
<evidence type="ECO:0000256" key="7">
    <source>
        <dbReference type="ARBA" id="ARBA00022989"/>
    </source>
</evidence>
<proteinExistence type="inferred from homology"/>
<protein>
    <submittedName>
        <fullName evidence="13">Glutamate-gated chloride channel</fullName>
    </submittedName>
</protein>
<dbReference type="InterPro" id="IPR006029">
    <property type="entry name" value="Neurotrans-gated_channel_TM"/>
</dbReference>
<keyword evidence="9 11" id="KW-0472">Membrane</keyword>
<keyword evidence="5 11" id="KW-0812">Transmembrane</keyword>
<dbReference type="InterPro" id="IPR018000">
    <property type="entry name" value="Neurotransmitter_ion_chnl_CS"/>
</dbReference>
<evidence type="ECO:0000313" key="13">
    <source>
        <dbReference type="EMBL" id="OXA58815.1"/>
    </source>
</evidence>
<evidence type="ECO:0000256" key="8">
    <source>
        <dbReference type="ARBA" id="ARBA00023065"/>
    </source>
</evidence>
<evidence type="ECO:0000313" key="14">
    <source>
        <dbReference type="Proteomes" id="UP000198287"/>
    </source>
</evidence>
<dbReference type="OrthoDB" id="442503at2759"/>
<keyword evidence="14" id="KW-1185">Reference proteome</keyword>
<dbReference type="Pfam" id="PF02932">
    <property type="entry name" value="Neur_chan_memb"/>
    <property type="match status" value="1"/>
</dbReference>
<dbReference type="InterPro" id="IPR007110">
    <property type="entry name" value="Ig-like_dom"/>
</dbReference>
<dbReference type="PRINTS" id="PR00253">
    <property type="entry name" value="GABAARECEPTR"/>
</dbReference>
<comment type="caution">
    <text evidence="13">The sequence shown here is derived from an EMBL/GenBank/DDBJ whole genome shotgun (WGS) entry which is preliminary data.</text>
</comment>
<dbReference type="CDD" id="cd19049">
    <property type="entry name" value="LGIC_TM_anion"/>
    <property type="match status" value="1"/>
</dbReference>
<dbReference type="InterPro" id="IPR006201">
    <property type="entry name" value="Neur_channel"/>
</dbReference>
<dbReference type="InterPro" id="IPR038050">
    <property type="entry name" value="Neuro_actylchol_rec"/>
</dbReference>
<evidence type="ECO:0000256" key="11">
    <source>
        <dbReference type="RuleBase" id="RU000687"/>
    </source>
</evidence>
<gene>
    <name evidence="13" type="ORF">Fcan01_07207</name>
</gene>
<dbReference type="InterPro" id="IPR006028">
    <property type="entry name" value="GABAA/Glycine_rcpt"/>
</dbReference>
<dbReference type="InterPro" id="IPR036734">
    <property type="entry name" value="Neur_chan_lig-bd_sf"/>
</dbReference>
<dbReference type="GO" id="GO:0005254">
    <property type="term" value="F:chloride channel activity"/>
    <property type="evidence" value="ECO:0007669"/>
    <property type="project" value="UniProtKB-ARBA"/>
</dbReference>
<dbReference type="PRINTS" id="PR00252">
    <property type="entry name" value="NRIONCHANNEL"/>
</dbReference>
<evidence type="ECO:0000259" key="12">
    <source>
        <dbReference type="PROSITE" id="PS50835"/>
    </source>
</evidence>
<dbReference type="NCBIfam" id="TIGR00860">
    <property type="entry name" value="LIC"/>
    <property type="match status" value="1"/>
</dbReference>
<evidence type="ECO:0000256" key="6">
    <source>
        <dbReference type="ARBA" id="ARBA00022729"/>
    </source>
</evidence>
<dbReference type="GO" id="GO:0004888">
    <property type="term" value="F:transmembrane signaling receptor activity"/>
    <property type="evidence" value="ECO:0007669"/>
    <property type="project" value="InterPro"/>
</dbReference>
<keyword evidence="10 11" id="KW-0407">Ion channel</keyword>
<comment type="caution">
    <text evidence="11">Lacks conserved residue(s) required for the propagation of feature annotation.</text>
</comment>
<comment type="similarity">
    <text evidence="11">Belongs to the ligand-gated ion channel (TC 1.A.9) family.</text>
</comment>
<accession>A0A226EM96</accession>
<dbReference type="Gene3D" id="1.20.58.390">
    <property type="entry name" value="Neurotransmitter-gated ion-channel transmembrane domain"/>
    <property type="match status" value="1"/>
</dbReference>
<dbReference type="GO" id="GO:0005230">
    <property type="term" value="F:extracellular ligand-gated monoatomic ion channel activity"/>
    <property type="evidence" value="ECO:0007669"/>
    <property type="project" value="InterPro"/>
</dbReference>
<keyword evidence="7 11" id="KW-1133">Transmembrane helix</keyword>
<keyword evidence="6" id="KW-0732">Signal</keyword>
<dbReference type="OMA" id="HANINLF"/>
<evidence type="ECO:0000256" key="1">
    <source>
        <dbReference type="ARBA" id="ARBA00004141"/>
    </source>
</evidence>
<dbReference type="PROSITE" id="PS50835">
    <property type="entry name" value="IG_LIKE"/>
    <property type="match status" value="1"/>
</dbReference>
<evidence type="ECO:0000256" key="10">
    <source>
        <dbReference type="ARBA" id="ARBA00023303"/>
    </source>
</evidence>
<evidence type="ECO:0000256" key="4">
    <source>
        <dbReference type="ARBA" id="ARBA00022475"/>
    </source>
</evidence>
<dbReference type="GO" id="GO:0099095">
    <property type="term" value="F:ligand-gated monoatomic anion channel activity"/>
    <property type="evidence" value="ECO:0007669"/>
    <property type="project" value="UniProtKB-ARBA"/>
</dbReference>
<organism evidence="13 14">
    <name type="scientific">Folsomia candida</name>
    <name type="common">Springtail</name>
    <dbReference type="NCBI Taxonomy" id="158441"/>
    <lineage>
        <taxon>Eukaryota</taxon>
        <taxon>Metazoa</taxon>
        <taxon>Ecdysozoa</taxon>
        <taxon>Arthropoda</taxon>
        <taxon>Hexapoda</taxon>
        <taxon>Collembola</taxon>
        <taxon>Entomobryomorpha</taxon>
        <taxon>Isotomoidea</taxon>
        <taxon>Isotomidae</taxon>
        <taxon>Proisotominae</taxon>
        <taxon>Folsomia</taxon>
    </lineage>
</organism>
<name>A0A226EM96_FOLCA</name>
<feature type="transmembrane region" description="Helical" evidence="11">
    <location>
        <begin position="238"/>
        <end position="261"/>
    </location>
</feature>
<dbReference type="EMBL" id="LNIX01000003">
    <property type="protein sequence ID" value="OXA58815.1"/>
    <property type="molecule type" value="Genomic_DNA"/>
</dbReference>
<keyword evidence="3 11" id="KW-0813">Transport</keyword>
<keyword evidence="8 11" id="KW-0406">Ion transport</keyword>
<evidence type="ECO:0000256" key="3">
    <source>
        <dbReference type="ARBA" id="ARBA00022448"/>
    </source>
</evidence>
<keyword evidence="4" id="KW-1003">Cell membrane</keyword>